<name>M1QCE3_METMZ</name>
<protein>
    <submittedName>
        <fullName evidence="1">Uncharacterized protein</fullName>
    </submittedName>
</protein>
<reference evidence="1 2" key="1">
    <citation type="journal article" date="2013" name="Genome Announc.">
        <title>Complete Genome of a Methanosarcina mazei Strain Isolated from Sediment Samples from an Amazonian Flooded Area.</title>
        <authorList>
            <person name="Assis das Gracas D."/>
            <person name="Thiago Juca Ramos R."/>
            <person name="Vieira Araujo A.C."/>
            <person name="Zahlouth R."/>
            <person name="Ribeiro Carneiro A."/>
            <person name="Souza Lopes T."/>
            <person name="Azevedo Barauna R."/>
            <person name="Azevedo V."/>
            <person name="Cruz Schneider M.P."/>
            <person name="Pellizari V.H."/>
            <person name="Silva A."/>
        </authorList>
    </citation>
    <scope>NUCLEOTIDE SEQUENCE [LARGE SCALE GENOMIC DNA]</scope>
    <source>
        <strain evidence="1 2">Tuc01</strain>
    </source>
</reference>
<dbReference type="HOGENOM" id="CLU_3194531_0_0_2"/>
<evidence type="ECO:0000313" key="2">
    <source>
        <dbReference type="Proteomes" id="UP000011718"/>
    </source>
</evidence>
<organism evidence="1 2">
    <name type="scientific">Methanosarcina mazei Tuc01</name>
    <dbReference type="NCBI Taxonomy" id="1236903"/>
    <lineage>
        <taxon>Archaea</taxon>
        <taxon>Methanobacteriati</taxon>
        <taxon>Methanobacteriota</taxon>
        <taxon>Stenosarchaea group</taxon>
        <taxon>Methanomicrobia</taxon>
        <taxon>Methanosarcinales</taxon>
        <taxon>Methanosarcinaceae</taxon>
        <taxon>Methanosarcina</taxon>
    </lineage>
</organism>
<dbReference type="Proteomes" id="UP000011718">
    <property type="component" value="Chromosome"/>
</dbReference>
<dbReference type="KEGG" id="mmaz:MmTuc01_2602"/>
<evidence type="ECO:0000313" key="1">
    <source>
        <dbReference type="EMBL" id="AGF97903.1"/>
    </source>
</evidence>
<sequence length="45" mass="5365">MDNIYAISHSYFENRENFKICASMKQKKQAIPLDTQRKFSRAARK</sequence>
<gene>
    <name evidence="1" type="ORF">MmTuc01_2602</name>
</gene>
<dbReference type="EMBL" id="CP004144">
    <property type="protein sequence ID" value="AGF97903.1"/>
    <property type="molecule type" value="Genomic_DNA"/>
</dbReference>
<proteinExistence type="predicted"/>
<dbReference type="BioCyc" id="MMAZ1236903:G139K-2487-MONOMER"/>
<dbReference type="AlphaFoldDB" id="M1QCE3"/>
<accession>M1QCE3</accession>